<evidence type="ECO:0000259" key="5">
    <source>
        <dbReference type="SMART" id="SM00829"/>
    </source>
</evidence>
<name>A0A0G3XD00_9SPHN</name>
<feature type="domain" description="Enoyl reductase (ER)" evidence="5">
    <location>
        <begin position="12"/>
        <end position="338"/>
    </location>
</feature>
<evidence type="ECO:0000256" key="1">
    <source>
        <dbReference type="ARBA" id="ARBA00022723"/>
    </source>
</evidence>
<dbReference type="InterPro" id="IPR002328">
    <property type="entry name" value="ADH_Zn_CS"/>
</dbReference>
<dbReference type="PATRIC" id="fig|543877.4.peg.2467"/>
<evidence type="ECO:0000256" key="4">
    <source>
        <dbReference type="RuleBase" id="RU361277"/>
    </source>
</evidence>
<dbReference type="EMBL" id="CP011805">
    <property type="protein sequence ID" value="AKM08489.1"/>
    <property type="molecule type" value="Genomic_DNA"/>
</dbReference>
<gene>
    <name evidence="6" type="ORF">AM2010_2433</name>
</gene>
<comment type="cofactor">
    <cofactor evidence="4">
        <name>Zn(2+)</name>
        <dbReference type="ChEBI" id="CHEBI:29105"/>
    </cofactor>
</comment>
<dbReference type="InterPro" id="IPR013149">
    <property type="entry name" value="ADH-like_C"/>
</dbReference>
<dbReference type="PROSITE" id="PS00059">
    <property type="entry name" value="ADH_ZINC"/>
    <property type="match status" value="1"/>
</dbReference>
<sequence length="358" mass="37932">MQALVKAHPREGLWMCDVPVPDPGPDQVLVKVRQTGICGTDLHIWNWDEWARSTIAVPTTIGHEFVGEIVALGRNVRHLSRGQRVSGEGHVVCMHGRAARAGRPHHCAQMDAIGITLPGAFAEYLVLPAVNAVPLPDAIDDDIGAILDPLGNAVHAALSFDLAGEDVLITGAGPIGIMAAAVARHAGARKVVITDVNRGRLALAREVVDAVTVDVSTQPLSDAVAPLDLGDGFAVGLEMSGAPSAFDAMVDAMAPGGRIAYLGIAPRPMLVDWTRIIFKSLFIKGIYGREMFRTWHKMIALLESGLNVGPVITHRLDAADFASGFAAMRSGQAGKVVLSWPPEQSVAAHRSAVQHVEA</sequence>
<proteinExistence type="inferred from homology"/>
<accession>A0A0G3XD00</accession>
<keyword evidence="7" id="KW-1185">Reference proteome</keyword>
<dbReference type="PANTHER" id="PTHR43401">
    <property type="entry name" value="L-THREONINE 3-DEHYDROGENASE"/>
    <property type="match status" value="1"/>
</dbReference>
<evidence type="ECO:0000256" key="2">
    <source>
        <dbReference type="ARBA" id="ARBA00022833"/>
    </source>
</evidence>
<dbReference type="InterPro" id="IPR011032">
    <property type="entry name" value="GroES-like_sf"/>
</dbReference>
<dbReference type="InterPro" id="IPR013154">
    <property type="entry name" value="ADH-like_N"/>
</dbReference>
<dbReference type="Gene3D" id="3.90.180.10">
    <property type="entry name" value="Medium-chain alcohol dehydrogenases, catalytic domain"/>
    <property type="match status" value="1"/>
</dbReference>
<dbReference type="GO" id="GO:0016616">
    <property type="term" value="F:oxidoreductase activity, acting on the CH-OH group of donors, NAD or NADP as acceptor"/>
    <property type="evidence" value="ECO:0007669"/>
    <property type="project" value="UniProtKB-ARBA"/>
</dbReference>
<dbReference type="InterPro" id="IPR020843">
    <property type="entry name" value="ER"/>
</dbReference>
<dbReference type="Pfam" id="PF00107">
    <property type="entry name" value="ADH_zinc_N"/>
    <property type="match status" value="1"/>
</dbReference>
<dbReference type="STRING" id="543877.AM2010_2433"/>
<dbReference type="AlphaFoldDB" id="A0A0G3XD00"/>
<keyword evidence="3" id="KW-0560">Oxidoreductase</keyword>
<dbReference type="SUPFAM" id="SSF50129">
    <property type="entry name" value="GroES-like"/>
    <property type="match status" value="1"/>
</dbReference>
<dbReference type="GO" id="GO:0008270">
    <property type="term" value="F:zinc ion binding"/>
    <property type="evidence" value="ECO:0007669"/>
    <property type="project" value="InterPro"/>
</dbReference>
<reference evidence="6 7" key="1">
    <citation type="submission" date="2015-06" db="EMBL/GenBank/DDBJ databases">
        <authorList>
            <person name="Kim K.M."/>
        </authorList>
    </citation>
    <scope>NUCLEOTIDE SEQUENCE [LARGE SCALE GENOMIC DNA]</scope>
    <source>
        <strain evidence="6 7">KCTC 22370</strain>
    </source>
</reference>
<keyword evidence="2 4" id="KW-0862">Zinc</keyword>
<evidence type="ECO:0000313" key="7">
    <source>
        <dbReference type="Proteomes" id="UP000037643"/>
    </source>
</evidence>
<dbReference type="RefSeq" id="WP_047807309.1">
    <property type="nucleotide sequence ID" value="NZ_CP011805.1"/>
</dbReference>
<dbReference type="PANTHER" id="PTHR43401:SF2">
    <property type="entry name" value="L-THREONINE 3-DEHYDROGENASE"/>
    <property type="match status" value="1"/>
</dbReference>
<dbReference type="Proteomes" id="UP000037643">
    <property type="component" value="Chromosome"/>
</dbReference>
<dbReference type="SMART" id="SM00829">
    <property type="entry name" value="PKS_ER"/>
    <property type="match status" value="1"/>
</dbReference>
<evidence type="ECO:0000256" key="3">
    <source>
        <dbReference type="ARBA" id="ARBA00023002"/>
    </source>
</evidence>
<dbReference type="Pfam" id="PF08240">
    <property type="entry name" value="ADH_N"/>
    <property type="match status" value="1"/>
</dbReference>
<dbReference type="SUPFAM" id="SSF51735">
    <property type="entry name" value="NAD(P)-binding Rossmann-fold domains"/>
    <property type="match status" value="1"/>
</dbReference>
<dbReference type="InterPro" id="IPR036291">
    <property type="entry name" value="NAD(P)-bd_dom_sf"/>
</dbReference>
<dbReference type="KEGG" id="amx:AM2010_2433"/>
<dbReference type="NCBIfam" id="NF003808">
    <property type="entry name" value="PRK05396.1"/>
    <property type="match status" value="1"/>
</dbReference>
<protein>
    <submittedName>
        <fullName evidence="6">L-threonine 3-dehydrogenase</fullName>
    </submittedName>
</protein>
<keyword evidence="1 4" id="KW-0479">Metal-binding</keyword>
<organism evidence="6 7">
    <name type="scientific">Pelagerythrobacter marensis</name>
    <dbReference type="NCBI Taxonomy" id="543877"/>
    <lineage>
        <taxon>Bacteria</taxon>
        <taxon>Pseudomonadati</taxon>
        <taxon>Pseudomonadota</taxon>
        <taxon>Alphaproteobacteria</taxon>
        <taxon>Sphingomonadales</taxon>
        <taxon>Erythrobacteraceae</taxon>
        <taxon>Pelagerythrobacter</taxon>
    </lineage>
</organism>
<comment type="similarity">
    <text evidence="4">Belongs to the zinc-containing alcohol dehydrogenase family.</text>
</comment>
<evidence type="ECO:0000313" key="6">
    <source>
        <dbReference type="EMBL" id="AKM08489.1"/>
    </source>
</evidence>
<dbReference type="OrthoDB" id="9773078at2"/>
<dbReference type="Gene3D" id="3.40.50.720">
    <property type="entry name" value="NAD(P)-binding Rossmann-like Domain"/>
    <property type="match status" value="1"/>
</dbReference>
<dbReference type="InterPro" id="IPR050129">
    <property type="entry name" value="Zn_alcohol_dh"/>
</dbReference>